<dbReference type="Gene3D" id="1.10.10.10">
    <property type="entry name" value="Winged helix-like DNA-binding domain superfamily/Winged helix DNA-binding domain"/>
    <property type="match status" value="1"/>
</dbReference>
<evidence type="ECO:0000256" key="1">
    <source>
        <dbReference type="SAM" id="MobiDB-lite"/>
    </source>
</evidence>
<reference evidence="2 3" key="1">
    <citation type="submission" date="2015-11" db="EMBL/GenBank/DDBJ databases">
        <title>Genome-wide analysis reveals the secondary metabolome in Streptomyces kanasensis ZX01.</title>
        <authorList>
            <person name="Zhang G."/>
            <person name="Han L."/>
            <person name="Feng J."/>
            <person name="Zhang X."/>
        </authorList>
    </citation>
    <scope>NUCLEOTIDE SEQUENCE [LARGE SCALE GENOMIC DNA]</scope>
    <source>
        <strain evidence="2 3">ZX01</strain>
    </source>
</reference>
<organism evidence="2 3">
    <name type="scientific">Streptomyces kanasensis</name>
    <dbReference type="NCBI Taxonomy" id="936756"/>
    <lineage>
        <taxon>Bacteria</taxon>
        <taxon>Bacillati</taxon>
        <taxon>Actinomycetota</taxon>
        <taxon>Actinomycetes</taxon>
        <taxon>Kitasatosporales</taxon>
        <taxon>Streptomycetaceae</taxon>
        <taxon>Streptomyces</taxon>
    </lineage>
</organism>
<dbReference type="SUPFAM" id="SSF46894">
    <property type="entry name" value="C-terminal effector domain of the bipartite response regulators"/>
    <property type="match status" value="1"/>
</dbReference>
<dbReference type="RefSeq" id="WP_058944181.1">
    <property type="nucleotide sequence ID" value="NZ_LNSV01000073.1"/>
</dbReference>
<dbReference type="OrthoDB" id="4316843at2"/>
<keyword evidence="3" id="KW-1185">Reference proteome</keyword>
<feature type="compositionally biased region" description="Low complexity" evidence="1">
    <location>
        <begin position="155"/>
        <end position="169"/>
    </location>
</feature>
<protein>
    <recommendedName>
        <fullName evidence="4">DNA-binding protein</fullName>
    </recommendedName>
</protein>
<proteinExistence type="predicted"/>
<dbReference type="InterPro" id="IPR016032">
    <property type="entry name" value="Sig_transdc_resp-reg_C-effctor"/>
</dbReference>
<name>A0A100Y2I8_9ACTN</name>
<evidence type="ECO:0000313" key="3">
    <source>
        <dbReference type="Proteomes" id="UP000054011"/>
    </source>
</evidence>
<dbReference type="GO" id="GO:0003677">
    <property type="term" value="F:DNA binding"/>
    <property type="evidence" value="ECO:0007669"/>
    <property type="project" value="InterPro"/>
</dbReference>
<feature type="region of interest" description="Disordered" evidence="1">
    <location>
        <begin position="149"/>
        <end position="184"/>
    </location>
</feature>
<evidence type="ECO:0008006" key="4">
    <source>
        <dbReference type="Google" id="ProtNLM"/>
    </source>
</evidence>
<comment type="caution">
    <text evidence="2">The sequence shown here is derived from an EMBL/GenBank/DDBJ whole genome shotgun (WGS) entry which is preliminary data.</text>
</comment>
<dbReference type="STRING" id="936756.ATE80_23080"/>
<dbReference type="GO" id="GO:0006355">
    <property type="term" value="P:regulation of DNA-templated transcription"/>
    <property type="evidence" value="ECO:0007669"/>
    <property type="project" value="InterPro"/>
</dbReference>
<evidence type="ECO:0000313" key="2">
    <source>
        <dbReference type="EMBL" id="KUH36514.1"/>
    </source>
</evidence>
<dbReference type="EMBL" id="LNSV01000073">
    <property type="protein sequence ID" value="KUH36514.1"/>
    <property type="molecule type" value="Genomic_DNA"/>
</dbReference>
<sequence>MTEIHETVPLIPSLRRVADHLVRNASNADIAAAEGLSASTVHAYLKDIRQHLGVPPRASRAVMVHALLGRGEATAPDPGRSAPALTTDEKLLLRAIATKSRRADIALAARIAPADLPTKTEALLSTAGATDTVHLIGLGHAWSLLAPQGESQLQSTSASSTRPARRNAPPAQPTDRTLATPHHG</sequence>
<dbReference type="Proteomes" id="UP000054011">
    <property type="component" value="Unassembled WGS sequence"/>
</dbReference>
<gene>
    <name evidence="2" type="ORF">ATE80_23080</name>
</gene>
<dbReference type="InterPro" id="IPR036388">
    <property type="entry name" value="WH-like_DNA-bd_sf"/>
</dbReference>
<accession>A0A100Y2I8</accession>
<dbReference type="AlphaFoldDB" id="A0A100Y2I8"/>